<dbReference type="Proteomes" id="UP000295215">
    <property type="component" value="Unassembled WGS sequence"/>
</dbReference>
<evidence type="ECO:0000256" key="5">
    <source>
        <dbReference type="ARBA" id="ARBA00023186"/>
    </source>
</evidence>
<evidence type="ECO:0000256" key="7">
    <source>
        <dbReference type="ARBA" id="ARBA00042775"/>
    </source>
</evidence>
<dbReference type="Pfam" id="PF13616">
    <property type="entry name" value="Rotamase_3"/>
    <property type="match status" value="1"/>
</dbReference>
<name>A0A4R7ESH6_9FLAO</name>
<accession>A0A4R7ESH6</accession>
<reference evidence="10 11" key="1">
    <citation type="submission" date="2019-03" db="EMBL/GenBank/DDBJ databases">
        <title>Genomic Encyclopedia of Archaeal and Bacterial Type Strains, Phase II (KMG-II): from individual species to whole genera.</title>
        <authorList>
            <person name="Goeker M."/>
        </authorList>
    </citation>
    <scope>NUCLEOTIDE SEQUENCE [LARGE SCALE GENOMIC DNA]</scope>
    <source>
        <strain evidence="10 11">DSM 28213</strain>
    </source>
</reference>
<keyword evidence="8" id="KW-0697">Rotamase</keyword>
<dbReference type="AlphaFoldDB" id="A0A4R7ESH6"/>
<sequence>MAVLSKIRQKSALLIAVIGIALLAFVIGDVVRSGGAGSSRNIGSINGEDINTQEFLHKVAQAEKSNGLSNTQASKMVWDNEVNSILLAAEFEKSGLRIGKDQLVNVVKSNPMFANNPQFLNQLGQFDVNKFNEFVLSMKSAGQEQWNAWLNYEKELEKFGLQQMYFSLIQGGIYTTQADAKASYLNENSKVSFDYVTVPYSTINDAEAAVEDSAIINYMKQHENKFKSEPTRELQFAFVESTPSEKDKEDVKETVALFLQPSVQYNTETNKNDTIPGFKTIKDVQTFVNSNSDIKFDSLYYAKSDLPLEYQEELFNLQPGEVFGPYLFNDYYCISRMLDKKPGQRVDAAHILIPFEGAQNTTVTRTKDEAKAKADDILKQVQADASKFETLAAQESEDPGSKNNGGKYEDIPKGQMVQPFEDFIFDNPVGKTGIVETIFGYHVIKVLDKREGAQIATIARKIEVSDSTADEIFTTATSLELKAAEGNLIAEAERINAVVQDKVTVRPFDENLPVIGNQRQVISWAFNKETKDSEVKRFDVTNGHIIVKLTSKNDTGLLPLEEAKPIVEPILMNEKKAKIIREKMAGNTIEEVSSKSNASIASANDVTRQSPLITNIGNEPLVVGTAFATNANENSKLIDGQKGVYMVKTKNISQAPDLGNYNTYKTKAQSTARNSAQSKVLDMLKENAKIKDNRLGIIQ</sequence>
<proteinExistence type="predicted"/>
<keyword evidence="11" id="KW-1185">Reference proteome</keyword>
<feature type="domain" description="PpiC" evidence="9">
    <location>
        <begin position="343"/>
        <end position="448"/>
    </location>
</feature>
<evidence type="ECO:0000256" key="3">
    <source>
        <dbReference type="ARBA" id="ARBA00022519"/>
    </source>
</evidence>
<keyword evidence="5" id="KW-0143">Chaperone</keyword>
<evidence type="ECO:0000256" key="4">
    <source>
        <dbReference type="ARBA" id="ARBA00023136"/>
    </source>
</evidence>
<dbReference type="PANTHER" id="PTHR47529:SF1">
    <property type="entry name" value="PERIPLASMIC CHAPERONE PPID"/>
    <property type="match status" value="1"/>
</dbReference>
<evidence type="ECO:0000256" key="2">
    <source>
        <dbReference type="ARBA" id="ARBA00022475"/>
    </source>
</evidence>
<evidence type="ECO:0000256" key="6">
    <source>
        <dbReference type="ARBA" id="ARBA00040743"/>
    </source>
</evidence>
<dbReference type="OrthoDB" id="9812372at2"/>
<keyword evidence="2" id="KW-1003">Cell membrane</keyword>
<evidence type="ECO:0000313" key="10">
    <source>
        <dbReference type="EMBL" id="TDS56551.1"/>
    </source>
</evidence>
<dbReference type="PANTHER" id="PTHR47529">
    <property type="entry name" value="PEPTIDYL-PROLYL CIS-TRANS ISOMERASE D"/>
    <property type="match status" value="1"/>
</dbReference>
<dbReference type="GO" id="GO:0003755">
    <property type="term" value="F:peptidyl-prolyl cis-trans isomerase activity"/>
    <property type="evidence" value="ECO:0007669"/>
    <property type="project" value="UniProtKB-KW"/>
</dbReference>
<dbReference type="InterPro" id="IPR052029">
    <property type="entry name" value="PpiD_chaperone"/>
</dbReference>
<protein>
    <recommendedName>
        <fullName evidence="6">Periplasmic chaperone PpiD</fullName>
    </recommendedName>
    <alternativeName>
        <fullName evidence="7">Periplasmic folding chaperone</fullName>
    </alternativeName>
</protein>
<evidence type="ECO:0000256" key="8">
    <source>
        <dbReference type="PROSITE-ProRule" id="PRU00278"/>
    </source>
</evidence>
<dbReference type="EMBL" id="SOAG01000020">
    <property type="protein sequence ID" value="TDS56551.1"/>
    <property type="molecule type" value="Genomic_DNA"/>
</dbReference>
<comment type="subcellular location">
    <subcellularLocation>
        <location evidence="1">Cell inner membrane</location>
        <topology evidence="1">Single-pass type II membrane protein</topology>
        <orientation evidence="1">Periplasmic side</orientation>
    </subcellularLocation>
</comment>
<evidence type="ECO:0000256" key="1">
    <source>
        <dbReference type="ARBA" id="ARBA00004382"/>
    </source>
</evidence>
<dbReference type="Gene3D" id="3.10.50.40">
    <property type="match status" value="1"/>
</dbReference>
<dbReference type="InterPro" id="IPR000297">
    <property type="entry name" value="PPIase_PpiC"/>
</dbReference>
<gene>
    <name evidence="10" type="ORF">C8P70_12048</name>
</gene>
<dbReference type="InterPro" id="IPR046357">
    <property type="entry name" value="PPIase_dom_sf"/>
</dbReference>
<keyword evidence="3" id="KW-0997">Cell inner membrane</keyword>
<dbReference type="GO" id="GO:0005886">
    <property type="term" value="C:plasma membrane"/>
    <property type="evidence" value="ECO:0007669"/>
    <property type="project" value="UniProtKB-SubCell"/>
</dbReference>
<evidence type="ECO:0000259" key="9">
    <source>
        <dbReference type="PROSITE" id="PS50198"/>
    </source>
</evidence>
<organism evidence="10 11">
    <name type="scientific">Myroides indicus</name>
    <dbReference type="NCBI Taxonomy" id="1323422"/>
    <lineage>
        <taxon>Bacteria</taxon>
        <taxon>Pseudomonadati</taxon>
        <taxon>Bacteroidota</taxon>
        <taxon>Flavobacteriia</taxon>
        <taxon>Flavobacteriales</taxon>
        <taxon>Flavobacteriaceae</taxon>
        <taxon>Myroides</taxon>
    </lineage>
</organism>
<dbReference type="SUPFAM" id="SSF54534">
    <property type="entry name" value="FKBP-like"/>
    <property type="match status" value="1"/>
</dbReference>
<keyword evidence="4" id="KW-0472">Membrane</keyword>
<dbReference type="PROSITE" id="PS50198">
    <property type="entry name" value="PPIC_PPIASE_2"/>
    <property type="match status" value="1"/>
</dbReference>
<dbReference type="RefSeq" id="WP_133713062.1">
    <property type="nucleotide sequence ID" value="NZ_SOAG01000020.1"/>
</dbReference>
<comment type="caution">
    <text evidence="10">The sequence shown here is derived from an EMBL/GenBank/DDBJ whole genome shotgun (WGS) entry which is preliminary data.</text>
</comment>
<keyword evidence="8 10" id="KW-0413">Isomerase</keyword>
<dbReference type="Pfam" id="PF13623">
    <property type="entry name" value="SurA_N_2"/>
    <property type="match status" value="1"/>
</dbReference>
<evidence type="ECO:0000313" key="11">
    <source>
        <dbReference type="Proteomes" id="UP000295215"/>
    </source>
</evidence>